<protein>
    <submittedName>
        <fullName evidence="2">Uncharacterized protein</fullName>
    </submittedName>
</protein>
<organism evidence="2 3">
    <name type="scientific">Olpidium bornovanus</name>
    <dbReference type="NCBI Taxonomy" id="278681"/>
    <lineage>
        <taxon>Eukaryota</taxon>
        <taxon>Fungi</taxon>
        <taxon>Fungi incertae sedis</taxon>
        <taxon>Olpidiomycota</taxon>
        <taxon>Olpidiomycotina</taxon>
        <taxon>Olpidiomycetes</taxon>
        <taxon>Olpidiales</taxon>
        <taxon>Olpidiaceae</taxon>
        <taxon>Olpidium</taxon>
    </lineage>
</organism>
<reference evidence="2 3" key="1">
    <citation type="journal article" name="Sci. Rep.">
        <title>Genome-scale phylogenetic analyses confirm Olpidium as the closest living zoosporic fungus to the non-flagellated, terrestrial fungi.</title>
        <authorList>
            <person name="Chang Y."/>
            <person name="Rochon D."/>
            <person name="Sekimoto S."/>
            <person name="Wang Y."/>
            <person name="Chovatia M."/>
            <person name="Sandor L."/>
            <person name="Salamov A."/>
            <person name="Grigoriev I.V."/>
            <person name="Stajich J.E."/>
            <person name="Spatafora J.W."/>
        </authorList>
    </citation>
    <scope>NUCLEOTIDE SEQUENCE [LARGE SCALE GENOMIC DNA]</scope>
    <source>
        <strain evidence="2">S191</strain>
    </source>
</reference>
<feature type="region of interest" description="Disordered" evidence="1">
    <location>
        <begin position="117"/>
        <end position="177"/>
    </location>
</feature>
<feature type="non-terminal residue" evidence="2">
    <location>
        <position position="1"/>
    </location>
</feature>
<evidence type="ECO:0000256" key="1">
    <source>
        <dbReference type="SAM" id="MobiDB-lite"/>
    </source>
</evidence>
<proteinExistence type="predicted"/>
<dbReference type="Proteomes" id="UP000673691">
    <property type="component" value="Unassembled WGS sequence"/>
</dbReference>
<accession>A0A8H7ZQG6</accession>
<dbReference type="AlphaFoldDB" id="A0A8H7ZQG6"/>
<name>A0A8H7ZQG6_9FUNG</name>
<gene>
    <name evidence="2" type="ORF">BJ554DRAFT_2807</name>
</gene>
<evidence type="ECO:0000313" key="3">
    <source>
        <dbReference type="Proteomes" id="UP000673691"/>
    </source>
</evidence>
<comment type="caution">
    <text evidence="2">The sequence shown here is derived from an EMBL/GenBank/DDBJ whole genome shotgun (WGS) entry which is preliminary data.</text>
</comment>
<feature type="non-terminal residue" evidence="2">
    <location>
        <position position="191"/>
    </location>
</feature>
<sequence length="191" mass="19543">AVLQYVPLACQKEDSVLVRVPCSLQGVFRFGGRPRPLKGGVVTVQAAVVAASGATGMATQATAAIRSSLFAFAAQATVGFAAAVTAGASRAPSTGREGRGSEPTTMTRDRWAAKVPLAREAGKSSTVGANWRPMTGADGDGDGNSKSGRLEVLFAGRRQSSGQKKGQPEAPPLPEVVHAAGVGVQMVVRTR</sequence>
<dbReference type="EMBL" id="JAEFCI010010402">
    <property type="protein sequence ID" value="KAG5457233.1"/>
    <property type="molecule type" value="Genomic_DNA"/>
</dbReference>
<keyword evidence="3" id="KW-1185">Reference proteome</keyword>
<evidence type="ECO:0000313" key="2">
    <source>
        <dbReference type="EMBL" id="KAG5457233.1"/>
    </source>
</evidence>